<dbReference type="PANTHER" id="PTHR47993:SF2">
    <property type="entry name" value="F-BOX PROTEIN INTERACTION DOMAIN CONTAINING PROTEIN, EXPRESSED"/>
    <property type="match status" value="1"/>
</dbReference>
<dbReference type="Pfam" id="PF12937">
    <property type="entry name" value="F-box-like"/>
    <property type="match status" value="1"/>
</dbReference>
<organism evidence="2">
    <name type="scientific">Arundo donax</name>
    <name type="common">Giant reed</name>
    <name type="synonym">Donax arundinaceus</name>
    <dbReference type="NCBI Taxonomy" id="35708"/>
    <lineage>
        <taxon>Eukaryota</taxon>
        <taxon>Viridiplantae</taxon>
        <taxon>Streptophyta</taxon>
        <taxon>Embryophyta</taxon>
        <taxon>Tracheophyta</taxon>
        <taxon>Spermatophyta</taxon>
        <taxon>Magnoliopsida</taxon>
        <taxon>Liliopsida</taxon>
        <taxon>Poales</taxon>
        <taxon>Poaceae</taxon>
        <taxon>PACMAD clade</taxon>
        <taxon>Arundinoideae</taxon>
        <taxon>Arundineae</taxon>
        <taxon>Arundo</taxon>
    </lineage>
</organism>
<dbReference type="PANTHER" id="PTHR47993">
    <property type="entry name" value="OS09G0372900 PROTEIN-RELATED"/>
    <property type="match status" value="1"/>
</dbReference>
<dbReference type="SUPFAM" id="SSF81383">
    <property type="entry name" value="F-box domain"/>
    <property type="match status" value="1"/>
</dbReference>
<dbReference type="PROSITE" id="PS50181">
    <property type="entry name" value="FBOX"/>
    <property type="match status" value="1"/>
</dbReference>
<dbReference type="AlphaFoldDB" id="A0A0A9HQX2"/>
<dbReference type="InterPro" id="IPR001810">
    <property type="entry name" value="F-box_dom"/>
</dbReference>
<evidence type="ECO:0000313" key="2">
    <source>
        <dbReference type="EMBL" id="JAE38229.1"/>
    </source>
</evidence>
<name>A0A0A9HQX2_ARUDO</name>
<dbReference type="EMBL" id="GBRH01159667">
    <property type="protein sequence ID" value="JAE38229.1"/>
    <property type="molecule type" value="Transcribed_RNA"/>
</dbReference>
<evidence type="ECO:0000259" key="1">
    <source>
        <dbReference type="PROSITE" id="PS50181"/>
    </source>
</evidence>
<reference evidence="2" key="2">
    <citation type="journal article" date="2015" name="Data Brief">
        <title>Shoot transcriptome of the giant reed, Arundo donax.</title>
        <authorList>
            <person name="Barrero R.A."/>
            <person name="Guerrero F.D."/>
            <person name="Moolhuijzen P."/>
            <person name="Goolsby J.A."/>
            <person name="Tidwell J."/>
            <person name="Bellgard S.E."/>
            <person name="Bellgard M.I."/>
        </authorList>
    </citation>
    <scope>NUCLEOTIDE SEQUENCE</scope>
    <source>
        <tissue evidence="2">Shoot tissue taken approximately 20 cm above the soil surface</tissue>
    </source>
</reference>
<dbReference type="InterPro" id="IPR036047">
    <property type="entry name" value="F-box-like_dom_sf"/>
</dbReference>
<dbReference type="CDD" id="cd22157">
    <property type="entry name" value="F-box_AtFBW1-like"/>
    <property type="match status" value="1"/>
</dbReference>
<accession>A0A0A9HQX2</accession>
<dbReference type="SMART" id="SM00256">
    <property type="entry name" value="FBOX"/>
    <property type="match status" value="1"/>
</dbReference>
<feature type="domain" description="F-box" evidence="1">
    <location>
        <begin position="10"/>
        <end position="57"/>
    </location>
</feature>
<proteinExistence type="predicted"/>
<reference evidence="2" key="1">
    <citation type="submission" date="2014-09" db="EMBL/GenBank/DDBJ databases">
        <authorList>
            <person name="Magalhaes I.L.F."/>
            <person name="Oliveira U."/>
            <person name="Santos F.R."/>
            <person name="Vidigal T.H.D.A."/>
            <person name="Brescovit A.D."/>
            <person name="Santos A.J."/>
        </authorList>
    </citation>
    <scope>NUCLEOTIDE SEQUENCE</scope>
    <source>
        <tissue evidence="2">Shoot tissue taken approximately 20 cm above the soil surface</tissue>
    </source>
</reference>
<sequence length="253" mass="28893">MPRGGRRRRPDGLASCPEEILQEILVRLPAKSVLRCRAVCRSWRRLTTDPAFLIAHHRHQPTLLLIRSFPTTGDHSSPKCLDAVHLQGAELRPVFRPPMNSWISASCDGLVIIWGRICNPATRQWASLNLMAGDNLVALFHHQPSGEYRVLFWRQSNLPSEVYCLNDYCMLTVGSNKPRRIICSITPVDEELISGMGPDIRDVPVPLHGKLHVHWQKRWDVRYHRILVFDTVAESFRQLRPPGCEPPAYYAVV</sequence>
<dbReference type="InterPro" id="IPR050233">
    <property type="entry name" value="A_thaliana_F-box"/>
</dbReference>
<protein>
    <recommendedName>
        <fullName evidence="1">F-box domain-containing protein</fullName>
    </recommendedName>
</protein>
<dbReference type="Gene3D" id="1.20.1280.50">
    <property type="match status" value="1"/>
</dbReference>